<dbReference type="InterPro" id="IPR000358">
    <property type="entry name" value="RNR_small_fam"/>
</dbReference>
<dbReference type="GO" id="GO:0009263">
    <property type="term" value="P:deoxyribonucleotide biosynthetic process"/>
    <property type="evidence" value="ECO:0007669"/>
    <property type="project" value="InterPro"/>
</dbReference>
<proteinExistence type="inferred from homology"/>
<dbReference type="AlphaFoldDB" id="A0AA39K1I8"/>
<name>A0AA39K1I8_ARMTA</name>
<dbReference type="Pfam" id="PF00268">
    <property type="entry name" value="Ribonuc_red_sm"/>
    <property type="match status" value="1"/>
</dbReference>
<dbReference type="SUPFAM" id="SSF47240">
    <property type="entry name" value="Ferritin-like"/>
    <property type="match status" value="1"/>
</dbReference>
<dbReference type="InterPro" id="IPR012348">
    <property type="entry name" value="RNR-like"/>
</dbReference>
<dbReference type="Proteomes" id="UP001175211">
    <property type="component" value="Unassembled WGS sequence"/>
</dbReference>
<organism evidence="2 3">
    <name type="scientific">Armillaria tabescens</name>
    <name type="common">Ringless honey mushroom</name>
    <name type="synonym">Agaricus tabescens</name>
    <dbReference type="NCBI Taxonomy" id="1929756"/>
    <lineage>
        <taxon>Eukaryota</taxon>
        <taxon>Fungi</taxon>
        <taxon>Dikarya</taxon>
        <taxon>Basidiomycota</taxon>
        <taxon>Agaricomycotina</taxon>
        <taxon>Agaricomycetes</taxon>
        <taxon>Agaricomycetidae</taxon>
        <taxon>Agaricales</taxon>
        <taxon>Marasmiineae</taxon>
        <taxon>Physalacriaceae</taxon>
        <taxon>Desarmillaria</taxon>
    </lineage>
</organism>
<sequence>MEPILDGSMSARLQLFPIEYDELWLLYTKVKAAFWTSAEIDLTKDLPDWDNQLTNNDRHVVSTVLAFFTSSDAIVNENLITRFCMEVQIPEAHYFYMYQAMMENIHSEVYGLLIDTYIHDVGECTALFRAIDEHLTVKAKAEWALHWITDTSSFATCLVAFATVEGIFFSGSFALIAHDEGLHTLFAITLYRTLKFPLPGNVIVEIIHSAVDIEKAFWDGAFKLPCLRLDAENMKKYIEFVANYLLVGLSLLKEFNVVNPFDFMELISLEGKTNFFERWVGEYSHAFLSHNNVVQSFSTEEDF</sequence>
<evidence type="ECO:0000256" key="1">
    <source>
        <dbReference type="ARBA" id="ARBA00009303"/>
    </source>
</evidence>
<dbReference type="CDD" id="cd01049">
    <property type="entry name" value="RNRR2"/>
    <property type="match status" value="1"/>
</dbReference>
<protein>
    <submittedName>
        <fullName evidence="2">Beta subunit of ribonucleoside-diphosphate reductase</fullName>
    </submittedName>
</protein>
<dbReference type="PANTHER" id="PTHR23409">
    <property type="entry name" value="RIBONUCLEOSIDE-DIPHOSPHATE REDUCTASE SMALL CHAIN"/>
    <property type="match status" value="1"/>
</dbReference>
<comment type="similarity">
    <text evidence="1">Belongs to the ribonucleoside diphosphate reductase small chain family.</text>
</comment>
<dbReference type="GeneID" id="85361354"/>
<dbReference type="PANTHER" id="PTHR23409:SF18">
    <property type="entry name" value="RIBONUCLEOSIDE-DIPHOSPHATE REDUCTASE SUBUNIT M2"/>
    <property type="match status" value="1"/>
</dbReference>
<dbReference type="EMBL" id="JAUEPS010000030">
    <property type="protein sequence ID" value="KAK0452789.1"/>
    <property type="molecule type" value="Genomic_DNA"/>
</dbReference>
<dbReference type="InterPro" id="IPR009078">
    <property type="entry name" value="Ferritin-like_SF"/>
</dbReference>
<dbReference type="Gene3D" id="1.10.620.20">
    <property type="entry name" value="Ribonucleotide Reductase, subunit A"/>
    <property type="match status" value="2"/>
</dbReference>
<comment type="caution">
    <text evidence="2">The sequence shown here is derived from an EMBL/GenBank/DDBJ whole genome shotgun (WGS) entry which is preliminary data.</text>
</comment>
<gene>
    <name evidence="2" type="ORF">EV420DRAFT_1645641</name>
</gene>
<dbReference type="InterPro" id="IPR030475">
    <property type="entry name" value="RNR_small_AS"/>
</dbReference>
<reference evidence="2" key="1">
    <citation type="submission" date="2023-06" db="EMBL/GenBank/DDBJ databases">
        <authorList>
            <consortium name="Lawrence Berkeley National Laboratory"/>
            <person name="Ahrendt S."/>
            <person name="Sahu N."/>
            <person name="Indic B."/>
            <person name="Wong-Bajracharya J."/>
            <person name="Merenyi Z."/>
            <person name="Ke H.-M."/>
            <person name="Monk M."/>
            <person name="Kocsube S."/>
            <person name="Drula E."/>
            <person name="Lipzen A."/>
            <person name="Balint B."/>
            <person name="Henrissat B."/>
            <person name="Andreopoulos B."/>
            <person name="Martin F.M."/>
            <person name="Harder C.B."/>
            <person name="Rigling D."/>
            <person name="Ford K.L."/>
            <person name="Foster G.D."/>
            <person name="Pangilinan J."/>
            <person name="Papanicolaou A."/>
            <person name="Barry K."/>
            <person name="LaButti K."/>
            <person name="Viragh M."/>
            <person name="Koriabine M."/>
            <person name="Yan M."/>
            <person name="Riley R."/>
            <person name="Champramary S."/>
            <person name="Plett K.L."/>
            <person name="Tsai I.J."/>
            <person name="Slot J."/>
            <person name="Sipos G."/>
            <person name="Plett J."/>
            <person name="Nagy L.G."/>
            <person name="Grigoriev I.V."/>
        </authorList>
    </citation>
    <scope>NUCLEOTIDE SEQUENCE</scope>
    <source>
        <strain evidence="2">CCBAS 213</strain>
    </source>
</reference>
<evidence type="ECO:0000313" key="2">
    <source>
        <dbReference type="EMBL" id="KAK0452789.1"/>
    </source>
</evidence>
<dbReference type="GO" id="GO:0016491">
    <property type="term" value="F:oxidoreductase activity"/>
    <property type="evidence" value="ECO:0007669"/>
    <property type="project" value="InterPro"/>
</dbReference>
<accession>A0AA39K1I8</accession>
<evidence type="ECO:0000313" key="3">
    <source>
        <dbReference type="Proteomes" id="UP001175211"/>
    </source>
</evidence>
<dbReference type="InterPro" id="IPR033909">
    <property type="entry name" value="RNR_small"/>
</dbReference>
<dbReference type="RefSeq" id="XP_060328125.1">
    <property type="nucleotide sequence ID" value="XM_060477806.1"/>
</dbReference>
<keyword evidence="3" id="KW-1185">Reference proteome</keyword>
<dbReference type="PROSITE" id="PS00368">
    <property type="entry name" value="RIBORED_SMALL"/>
    <property type="match status" value="1"/>
</dbReference>